<proteinExistence type="predicted"/>
<sequence>MQHWKAALLLSAGLASLVSCKPEEVLSECFPAVVLDQGCGTVLAILDPRAAQVVDTQPSHDTVYVNTFDLHPIYQVAGKKTVHHHRSRQRQ</sequence>
<dbReference type="EMBL" id="CP010777">
    <property type="protein sequence ID" value="AKQ44501.1"/>
    <property type="molecule type" value="Genomic_DNA"/>
</dbReference>
<organism evidence="1 2">
    <name type="scientific">Rufibacter radiotolerans</name>
    <dbReference type="NCBI Taxonomy" id="1379910"/>
    <lineage>
        <taxon>Bacteria</taxon>
        <taxon>Pseudomonadati</taxon>
        <taxon>Bacteroidota</taxon>
        <taxon>Cytophagia</taxon>
        <taxon>Cytophagales</taxon>
        <taxon>Hymenobacteraceae</taxon>
        <taxon>Rufibacter</taxon>
    </lineage>
</organism>
<gene>
    <name evidence="1" type="ORF">TH63_00810</name>
</gene>
<keyword evidence="2" id="KW-1185">Reference proteome</keyword>
<reference evidence="1 2" key="1">
    <citation type="submission" date="2015-01" db="EMBL/GenBank/DDBJ databases">
        <title>Rufibacter sp./DG31D/ whole genome sequencing.</title>
        <authorList>
            <person name="Kim M.K."/>
            <person name="Srinivasan S."/>
            <person name="Lee J.-J."/>
        </authorList>
    </citation>
    <scope>NUCLEOTIDE SEQUENCE [LARGE SCALE GENOMIC DNA]</scope>
    <source>
        <strain evidence="1 2">DG31D</strain>
    </source>
</reference>
<accession>A0A0H4W228</accession>
<dbReference type="AlphaFoldDB" id="A0A0H4W228"/>
<dbReference type="PATRIC" id="fig|1379910.4.peg.169"/>
<dbReference type="OrthoDB" id="894243at2"/>
<dbReference type="STRING" id="1379910.TH63_00810"/>
<dbReference type="PROSITE" id="PS51257">
    <property type="entry name" value="PROKAR_LIPOPROTEIN"/>
    <property type="match status" value="1"/>
</dbReference>
<dbReference type="RefSeq" id="WP_048919250.1">
    <property type="nucleotide sequence ID" value="NZ_CP010777.1"/>
</dbReference>
<dbReference type="Proteomes" id="UP000036458">
    <property type="component" value="Chromosome"/>
</dbReference>
<evidence type="ECO:0000313" key="1">
    <source>
        <dbReference type="EMBL" id="AKQ44501.1"/>
    </source>
</evidence>
<evidence type="ECO:0000313" key="2">
    <source>
        <dbReference type="Proteomes" id="UP000036458"/>
    </source>
</evidence>
<dbReference type="KEGG" id="ruf:TH63_00810"/>
<name>A0A0H4W228_9BACT</name>
<protein>
    <submittedName>
        <fullName evidence="1">Uncharacterized protein</fullName>
    </submittedName>
</protein>